<evidence type="ECO:0008006" key="3">
    <source>
        <dbReference type="Google" id="ProtNLM"/>
    </source>
</evidence>
<keyword evidence="2" id="KW-1185">Reference proteome</keyword>
<accession>A0A0C3PGG1</accession>
<reference evidence="1 2" key="1">
    <citation type="submission" date="2014-04" db="EMBL/GenBank/DDBJ databases">
        <authorList>
            <consortium name="DOE Joint Genome Institute"/>
            <person name="Kuo A."/>
            <person name="Kohler A."/>
            <person name="Costa M.D."/>
            <person name="Nagy L.G."/>
            <person name="Floudas D."/>
            <person name="Copeland A."/>
            <person name="Barry K.W."/>
            <person name="Cichocki N."/>
            <person name="Veneault-Fourrey C."/>
            <person name="LaButti K."/>
            <person name="Lindquist E.A."/>
            <person name="Lipzen A."/>
            <person name="Lundell T."/>
            <person name="Morin E."/>
            <person name="Murat C."/>
            <person name="Sun H."/>
            <person name="Tunlid A."/>
            <person name="Henrissat B."/>
            <person name="Grigoriev I.V."/>
            <person name="Hibbett D.S."/>
            <person name="Martin F."/>
            <person name="Nordberg H.P."/>
            <person name="Cantor M.N."/>
            <person name="Hua S.X."/>
        </authorList>
    </citation>
    <scope>NUCLEOTIDE SEQUENCE [LARGE SCALE GENOMIC DNA]</scope>
    <source>
        <strain evidence="1 2">Marx 270</strain>
    </source>
</reference>
<name>A0A0C3PGG1_PISTI</name>
<proteinExistence type="predicted"/>
<reference evidence="2" key="2">
    <citation type="submission" date="2015-01" db="EMBL/GenBank/DDBJ databases">
        <title>Evolutionary Origins and Diversification of the Mycorrhizal Mutualists.</title>
        <authorList>
            <consortium name="DOE Joint Genome Institute"/>
            <consortium name="Mycorrhizal Genomics Consortium"/>
            <person name="Kohler A."/>
            <person name="Kuo A."/>
            <person name="Nagy L.G."/>
            <person name="Floudas D."/>
            <person name="Copeland A."/>
            <person name="Barry K.W."/>
            <person name="Cichocki N."/>
            <person name="Veneault-Fourrey C."/>
            <person name="LaButti K."/>
            <person name="Lindquist E.A."/>
            <person name="Lipzen A."/>
            <person name="Lundell T."/>
            <person name="Morin E."/>
            <person name="Murat C."/>
            <person name="Riley R."/>
            <person name="Ohm R."/>
            <person name="Sun H."/>
            <person name="Tunlid A."/>
            <person name="Henrissat B."/>
            <person name="Grigoriev I.V."/>
            <person name="Hibbett D.S."/>
            <person name="Martin F."/>
        </authorList>
    </citation>
    <scope>NUCLEOTIDE SEQUENCE [LARGE SCALE GENOMIC DNA]</scope>
    <source>
        <strain evidence="2">Marx 270</strain>
    </source>
</reference>
<evidence type="ECO:0000313" key="1">
    <source>
        <dbReference type="EMBL" id="KIO07039.1"/>
    </source>
</evidence>
<dbReference type="Proteomes" id="UP000054217">
    <property type="component" value="Unassembled WGS sequence"/>
</dbReference>
<dbReference type="HOGENOM" id="CLU_077575_1_0_1"/>
<sequence>MIRRSPLSGFKTGSSIHRSIVSMFADDTTVYLAANDDPGILNTILSTWCCASGAKFNMDKTEIIPVGTPEYRQSLITSSKLNITSVAFPPDVRIARDGQAIRILGAWLGNKVHEPSVWSPIVEKIESRLRKWNTRNPSIEGRKTIIQWTIGAMTQYLTCVQGMPRSIEDYLTKRLKRFAWDTPG</sequence>
<organism evidence="1 2">
    <name type="scientific">Pisolithus tinctorius Marx 270</name>
    <dbReference type="NCBI Taxonomy" id="870435"/>
    <lineage>
        <taxon>Eukaryota</taxon>
        <taxon>Fungi</taxon>
        <taxon>Dikarya</taxon>
        <taxon>Basidiomycota</taxon>
        <taxon>Agaricomycotina</taxon>
        <taxon>Agaricomycetes</taxon>
        <taxon>Agaricomycetidae</taxon>
        <taxon>Boletales</taxon>
        <taxon>Sclerodermatineae</taxon>
        <taxon>Pisolithaceae</taxon>
        <taxon>Pisolithus</taxon>
    </lineage>
</organism>
<dbReference type="InParanoid" id="A0A0C3PGG1"/>
<dbReference type="STRING" id="870435.A0A0C3PGG1"/>
<dbReference type="AlphaFoldDB" id="A0A0C3PGG1"/>
<gene>
    <name evidence="1" type="ORF">M404DRAFT_137567</name>
</gene>
<protein>
    <recommendedName>
        <fullName evidence="3">Reverse transcriptase domain-containing protein</fullName>
    </recommendedName>
</protein>
<evidence type="ECO:0000313" key="2">
    <source>
        <dbReference type="Proteomes" id="UP000054217"/>
    </source>
</evidence>
<feature type="non-terminal residue" evidence="1">
    <location>
        <position position="184"/>
    </location>
</feature>
<dbReference type="EMBL" id="KN831961">
    <property type="protein sequence ID" value="KIO07039.1"/>
    <property type="molecule type" value="Genomic_DNA"/>
</dbReference>
<dbReference type="OrthoDB" id="2205812at2759"/>